<proteinExistence type="predicted"/>
<dbReference type="Proteomes" id="UP000694523">
    <property type="component" value="Unplaced"/>
</dbReference>
<dbReference type="InterPro" id="IPR036034">
    <property type="entry name" value="PDZ_sf"/>
</dbReference>
<reference evidence="3" key="2">
    <citation type="submission" date="2025-09" db="UniProtKB">
        <authorList>
            <consortium name="Ensembl"/>
        </authorList>
    </citation>
    <scope>IDENTIFICATION</scope>
</reference>
<dbReference type="InterPro" id="IPR001478">
    <property type="entry name" value="PDZ"/>
</dbReference>
<dbReference type="SUPFAM" id="SSF50156">
    <property type="entry name" value="PDZ domain-like"/>
    <property type="match status" value="1"/>
</dbReference>
<dbReference type="PANTHER" id="PTHR11324">
    <property type="entry name" value="IL16-RELATED"/>
    <property type="match status" value="1"/>
</dbReference>
<feature type="chain" id="PRO_5034114068" description="PDZ domain-containing protein" evidence="1">
    <location>
        <begin position="17"/>
        <end position="170"/>
    </location>
</feature>
<organism evidence="3 4">
    <name type="scientific">Neogobius melanostomus</name>
    <name type="common">round goby</name>
    <dbReference type="NCBI Taxonomy" id="47308"/>
    <lineage>
        <taxon>Eukaryota</taxon>
        <taxon>Metazoa</taxon>
        <taxon>Chordata</taxon>
        <taxon>Craniata</taxon>
        <taxon>Vertebrata</taxon>
        <taxon>Euteleostomi</taxon>
        <taxon>Actinopterygii</taxon>
        <taxon>Neopterygii</taxon>
        <taxon>Teleostei</taxon>
        <taxon>Neoteleostei</taxon>
        <taxon>Acanthomorphata</taxon>
        <taxon>Gobiaria</taxon>
        <taxon>Gobiiformes</taxon>
        <taxon>Gobioidei</taxon>
        <taxon>Gobiidae</taxon>
        <taxon>Benthophilinae</taxon>
        <taxon>Neogobiini</taxon>
        <taxon>Neogobius</taxon>
    </lineage>
</organism>
<feature type="domain" description="PDZ" evidence="2">
    <location>
        <begin position="97"/>
        <end position="160"/>
    </location>
</feature>
<dbReference type="Pfam" id="PF00595">
    <property type="entry name" value="PDZ"/>
    <property type="match status" value="1"/>
</dbReference>
<name>A0A8C6SEW4_9GOBI</name>
<feature type="signal peptide" evidence="1">
    <location>
        <begin position="1"/>
        <end position="16"/>
    </location>
</feature>
<keyword evidence="1" id="KW-0732">Signal</keyword>
<dbReference type="Gene3D" id="2.30.42.10">
    <property type="match status" value="1"/>
</dbReference>
<keyword evidence="4" id="KW-1185">Reference proteome</keyword>
<sequence length="170" mass="19014">MLFIAFYCVWVSGVAVRHIELYMYMKCIDILLYDLTRDMTQPLRRPFQLSSNAAVRGHASVWEEPPPRTSTKWTNGGWILVFPSSPVLFSSSPRSRTIVLQKGSEGLGFSIVGGFGSPHGDLPIYVKTGAAADEGQLRRGDQILSVNGTSYLKGINQPQINLLYNYKNYH</sequence>
<evidence type="ECO:0000313" key="3">
    <source>
        <dbReference type="Ensembl" id="ENSNMLP00000004158.1"/>
    </source>
</evidence>
<accession>A0A8C6SEW4</accession>
<protein>
    <recommendedName>
        <fullName evidence="2">PDZ domain-containing protein</fullName>
    </recommendedName>
</protein>
<reference evidence="3" key="1">
    <citation type="submission" date="2025-08" db="UniProtKB">
        <authorList>
            <consortium name="Ensembl"/>
        </authorList>
    </citation>
    <scope>IDENTIFICATION</scope>
</reference>
<dbReference type="PROSITE" id="PS50106">
    <property type="entry name" value="PDZ"/>
    <property type="match status" value="1"/>
</dbReference>
<evidence type="ECO:0000259" key="2">
    <source>
        <dbReference type="PROSITE" id="PS50106"/>
    </source>
</evidence>
<dbReference type="PANTHER" id="PTHR11324:SF16">
    <property type="entry name" value="PDZ DOMAIN-CONTAINING PROTEIN 2"/>
    <property type="match status" value="1"/>
</dbReference>
<dbReference type="AlphaFoldDB" id="A0A8C6SEW4"/>
<dbReference type="Ensembl" id="ENSNMLT00000004771.1">
    <property type="protein sequence ID" value="ENSNMLP00000004158.1"/>
    <property type="gene ID" value="ENSNMLG00000003065.1"/>
</dbReference>
<evidence type="ECO:0000313" key="4">
    <source>
        <dbReference type="Proteomes" id="UP000694523"/>
    </source>
</evidence>
<evidence type="ECO:0000256" key="1">
    <source>
        <dbReference type="SAM" id="SignalP"/>
    </source>
</evidence>